<dbReference type="AlphaFoldDB" id="A0A644Y4E2"/>
<feature type="domain" description="GmrSD restriction endonucleases C-terminal" evidence="2">
    <location>
        <begin position="646"/>
        <end position="774"/>
    </location>
</feature>
<dbReference type="PANTHER" id="PTHR35149:SF2">
    <property type="entry name" value="DUF262 DOMAIN-CONTAINING PROTEIN"/>
    <property type="match status" value="1"/>
</dbReference>
<dbReference type="PANTHER" id="PTHR35149">
    <property type="entry name" value="SLL5132 PROTEIN"/>
    <property type="match status" value="1"/>
</dbReference>
<evidence type="ECO:0000259" key="2">
    <source>
        <dbReference type="Pfam" id="PF07510"/>
    </source>
</evidence>
<evidence type="ECO:0000313" key="3">
    <source>
        <dbReference type="EMBL" id="MPM22781.1"/>
    </source>
</evidence>
<feature type="domain" description="GmrSD restriction endonucleases N-terminal" evidence="1">
    <location>
        <begin position="13"/>
        <end position="224"/>
    </location>
</feature>
<name>A0A644Y4E2_9ZZZZ</name>
<proteinExistence type="predicted"/>
<dbReference type="Pfam" id="PF03235">
    <property type="entry name" value="GmrSD_N"/>
    <property type="match status" value="1"/>
</dbReference>
<dbReference type="InterPro" id="IPR011089">
    <property type="entry name" value="GmrSD_C"/>
</dbReference>
<organism evidence="3">
    <name type="scientific">bioreactor metagenome</name>
    <dbReference type="NCBI Taxonomy" id="1076179"/>
    <lineage>
        <taxon>unclassified sequences</taxon>
        <taxon>metagenomes</taxon>
        <taxon>ecological metagenomes</taxon>
    </lineage>
</organism>
<evidence type="ECO:0000259" key="1">
    <source>
        <dbReference type="Pfam" id="PF03235"/>
    </source>
</evidence>
<dbReference type="Pfam" id="PF07510">
    <property type="entry name" value="GmrSD_C"/>
    <property type="match status" value="1"/>
</dbReference>
<dbReference type="EMBL" id="VSSQ01003884">
    <property type="protein sequence ID" value="MPM22781.1"/>
    <property type="molecule type" value="Genomic_DNA"/>
</dbReference>
<evidence type="ECO:0008006" key="4">
    <source>
        <dbReference type="Google" id="ProtNLM"/>
    </source>
</evidence>
<protein>
    <recommendedName>
        <fullName evidence="4">DUF262 domain-containing protein</fullName>
    </recommendedName>
</protein>
<gene>
    <name evidence="3" type="ORF">SDC9_69239</name>
</gene>
<accession>A0A644Y4E2</accession>
<comment type="caution">
    <text evidence="3">The sequence shown here is derived from an EMBL/GenBank/DDBJ whole genome shotgun (WGS) entry which is preliminary data.</text>
</comment>
<dbReference type="InterPro" id="IPR004919">
    <property type="entry name" value="GmrSD_N"/>
</dbReference>
<sequence>MDNKFETKIYTLSDIIKEELMFIIPSYQRPYVWRDVDVTKLLDDFIVTPGTEHYYIGTILMYEQKTADKLVYQVIDGQQRFITLWLIAAAYRFLRLESRGIELSDLEELLKVDNELRIDFAIRKQIKSYMLSLLDNRDENNQYSSEFENDEYLINVIKAITTIIGKLKTIENQEERKDLGNFIYHNVKFVVNIVPEKTDLNKLFTTINNSGIQLEQTDILKSMLLKKITKQKTLFSRVWEACENMNNFFERNVRLLFPQEFDWEKTEYNDLKNFKLSTNDYREQVNTNPLTITDILQKKAKCNLRIDLSKTTRIENLNLSEIDEVSGKFQGAWIGEIDADYFFINRNELNKLRIQFQTWDDNFAKGVELELSQNDNNVDVCVLWAKGTKRRNNNNQKLLGTDWDSGKLDLETIPIANVKAGKGYGISEIIINPTNKHSLEYAGSQTNNNETENINRCRSIITFPQLLLHTYRIFLYKRKEDDFSLPFHTDKLLQIFSALTTKDEDTIKDFLKCLWSVRFMFDKEVIKWMSKEDEEDDVLQLTSISKADNSFIRTNKEKSEMSMLQSMLYFTGNYNTQIWLTPYLKSLVEGGDSLTEGGSLASLERIDNILSLSSKSNKEVSFALMDDNYSEENLFDFVRYLEGPKGTSFRHYWFQKLEYILWKEFNKNNILKNDQQFKDYRITSKNSIEHVFPQHHEFKQKKIAEDSLNDFGNLALLNVNQNSSYSNQDVQIKKIRFDNQPTYDSLKLALIYKNKNLENYNEDEIKNHRNEMIDKIIKHYEQI</sequence>
<reference evidence="3" key="1">
    <citation type="submission" date="2019-08" db="EMBL/GenBank/DDBJ databases">
        <authorList>
            <person name="Kucharzyk K."/>
            <person name="Murdoch R.W."/>
            <person name="Higgins S."/>
            <person name="Loffler F."/>
        </authorList>
    </citation>
    <scope>NUCLEOTIDE SEQUENCE</scope>
</reference>